<dbReference type="InterPro" id="IPR052363">
    <property type="entry name" value="LPS_export_LptC"/>
</dbReference>
<name>A5G5S9_GEOUR</name>
<protein>
    <recommendedName>
        <fullName evidence="8">LPS export ABC transporter periplasmic protein LptC</fullName>
    </recommendedName>
</protein>
<keyword evidence="7" id="KW-1185">Reference proteome</keyword>
<evidence type="ECO:0000313" key="7">
    <source>
        <dbReference type="Proteomes" id="UP000006695"/>
    </source>
</evidence>
<dbReference type="EMBL" id="CP000698">
    <property type="protein sequence ID" value="ABQ27147.1"/>
    <property type="molecule type" value="Genomic_DNA"/>
</dbReference>
<sequence>MLKLNNIRRFLALVIILSAISVVVAITLKVQQGKTPAETLSRLPGNVDVALQKIHYTETKAGVKKWDLLADQAVFDRKSEIIHLTGVRLLVAAGGKMGDITLTADRADYDSKSKDVKLVGNVEAKSVSGMRFTTEIAIYMANRSMIKTAGRVRFSDGQLDLDGVGMELMTVTKNLKIMKDVTASVRTGINK</sequence>
<dbReference type="Pfam" id="PF06835">
    <property type="entry name" value="LptC"/>
    <property type="match status" value="1"/>
</dbReference>
<dbReference type="PANTHER" id="PTHR37481">
    <property type="entry name" value="LIPOPOLYSACCHARIDE EXPORT SYSTEM PROTEIN LPTC"/>
    <property type="match status" value="1"/>
</dbReference>
<dbReference type="InterPro" id="IPR010664">
    <property type="entry name" value="LipoPS_assembly_LptC-rel"/>
</dbReference>
<dbReference type="Proteomes" id="UP000006695">
    <property type="component" value="Chromosome"/>
</dbReference>
<dbReference type="KEGG" id="gur:Gura_2975"/>
<gene>
    <name evidence="6" type="ordered locus">Gura_2975</name>
</gene>
<dbReference type="AlphaFoldDB" id="A5G5S9"/>
<evidence type="ECO:0000256" key="2">
    <source>
        <dbReference type="ARBA" id="ARBA00022519"/>
    </source>
</evidence>
<evidence type="ECO:0000256" key="4">
    <source>
        <dbReference type="ARBA" id="ARBA00022989"/>
    </source>
</evidence>
<proteinExistence type="predicted"/>
<dbReference type="RefSeq" id="WP_011939816.1">
    <property type="nucleotide sequence ID" value="NC_009483.1"/>
</dbReference>
<dbReference type="OrthoDB" id="5397263at2"/>
<dbReference type="GO" id="GO:0005886">
    <property type="term" value="C:plasma membrane"/>
    <property type="evidence" value="ECO:0007669"/>
    <property type="project" value="InterPro"/>
</dbReference>
<accession>A5G5S9</accession>
<dbReference type="HOGENOM" id="CLU_120412_0_0_7"/>
<keyword evidence="5" id="KW-0472">Membrane</keyword>
<dbReference type="NCBIfam" id="TIGR04409">
    <property type="entry name" value="LptC_YrbK"/>
    <property type="match status" value="1"/>
</dbReference>
<evidence type="ECO:0000256" key="5">
    <source>
        <dbReference type="ARBA" id="ARBA00023136"/>
    </source>
</evidence>
<reference evidence="6 7" key="1">
    <citation type="submission" date="2007-05" db="EMBL/GenBank/DDBJ databases">
        <title>Complete sequence of Geobacter uraniireducens Rf4.</title>
        <authorList>
            <consortium name="US DOE Joint Genome Institute"/>
            <person name="Copeland A."/>
            <person name="Lucas S."/>
            <person name="Lapidus A."/>
            <person name="Barry K."/>
            <person name="Detter J.C."/>
            <person name="Glavina del Rio T."/>
            <person name="Hammon N."/>
            <person name="Israni S."/>
            <person name="Dalin E."/>
            <person name="Tice H."/>
            <person name="Pitluck S."/>
            <person name="Chertkov O."/>
            <person name="Brettin T."/>
            <person name="Bruce D."/>
            <person name="Han C."/>
            <person name="Schmutz J."/>
            <person name="Larimer F."/>
            <person name="Land M."/>
            <person name="Hauser L."/>
            <person name="Kyrpides N."/>
            <person name="Mikhailova N."/>
            <person name="Shelobolina E."/>
            <person name="Aklujkar M."/>
            <person name="Lovley D."/>
            <person name="Richardson P."/>
        </authorList>
    </citation>
    <scope>NUCLEOTIDE SEQUENCE [LARGE SCALE GENOMIC DNA]</scope>
    <source>
        <strain evidence="7">ATCC BAA-1134 / JCM 13001 / Rf4</strain>
    </source>
</reference>
<dbReference type="InterPro" id="IPR026265">
    <property type="entry name" value="LptC"/>
</dbReference>
<dbReference type="GO" id="GO:0017089">
    <property type="term" value="F:glycolipid transfer activity"/>
    <property type="evidence" value="ECO:0007669"/>
    <property type="project" value="TreeGrafter"/>
</dbReference>
<dbReference type="GO" id="GO:0015221">
    <property type="term" value="F:lipopolysaccharide transmembrane transporter activity"/>
    <property type="evidence" value="ECO:0007669"/>
    <property type="project" value="InterPro"/>
</dbReference>
<keyword evidence="4" id="KW-1133">Transmembrane helix</keyword>
<evidence type="ECO:0000313" key="6">
    <source>
        <dbReference type="EMBL" id="ABQ27147.1"/>
    </source>
</evidence>
<dbReference type="Gene3D" id="2.60.450.10">
    <property type="entry name" value="Lipopolysaccharide (LPS) transport protein A like domain"/>
    <property type="match status" value="1"/>
</dbReference>
<evidence type="ECO:0000256" key="3">
    <source>
        <dbReference type="ARBA" id="ARBA00022692"/>
    </source>
</evidence>
<dbReference type="PANTHER" id="PTHR37481:SF1">
    <property type="entry name" value="LIPOPOLYSACCHARIDE EXPORT SYSTEM PROTEIN LPTC"/>
    <property type="match status" value="1"/>
</dbReference>
<keyword evidence="1" id="KW-1003">Cell membrane</keyword>
<dbReference type="GO" id="GO:0030288">
    <property type="term" value="C:outer membrane-bounded periplasmic space"/>
    <property type="evidence" value="ECO:0007669"/>
    <property type="project" value="TreeGrafter"/>
</dbReference>
<organism evidence="6 7">
    <name type="scientific">Geotalea uraniireducens (strain Rf4)</name>
    <name type="common">Geobacter uraniireducens</name>
    <dbReference type="NCBI Taxonomy" id="351605"/>
    <lineage>
        <taxon>Bacteria</taxon>
        <taxon>Pseudomonadati</taxon>
        <taxon>Thermodesulfobacteriota</taxon>
        <taxon>Desulfuromonadia</taxon>
        <taxon>Geobacterales</taxon>
        <taxon>Geobacteraceae</taxon>
        <taxon>Geotalea</taxon>
    </lineage>
</organism>
<keyword evidence="2" id="KW-0997">Cell inner membrane</keyword>
<dbReference type="STRING" id="351605.Gura_2975"/>
<keyword evidence="3" id="KW-0812">Transmembrane</keyword>
<evidence type="ECO:0008006" key="8">
    <source>
        <dbReference type="Google" id="ProtNLM"/>
    </source>
</evidence>
<evidence type="ECO:0000256" key="1">
    <source>
        <dbReference type="ARBA" id="ARBA00022475"/>
    </source>
</evidence>